<feature type="domain" description="Mycothiol-dependent maleylpyruvate isomerase metal-binding" evidence="1">
    <location>
        <begin position="16"/>
        <end position="132"/>
    </location>
</feature>
<dbReference type="OrthoDB" id="5185819at2"/>
<sequence length="198" mass="21195">MNEQTYPDLRTELARAQDWVQGVMAGVTHDQLDRPTPCPEFDVRALIGHLYTGADRVAVMAAGGDALSIPFISELPEDDLAGGYGERALASQRAWQDNDLTGVVRAPFGEVPAAEAIGNYLCEALAHGWDLAVATGQPAEADQDLAEIALQVSRRRIPAEVRGGRVPFGPVVESAPTATPTERFVNWTGRDTSAWAAA</sequence>
<dbReference type="InterPro" id="IPR017520">
    <property type="entry name" value="CHP03086"/>
</dbReference>
<evidence type="ECO:0000313" key="3">
    <source>
        <dbReference type="Proteomes" id="UP000319263"/>
    </source>
</evidence>
<dbReference type="NCBIfam" id="TIGR03083">
    <property type="entry name" value="maleylpyruvate isomerase family mycothiol-dependent enzyme"/>
    <property type="match status" value="1"/>
</dbReference>
<keyword evidence="3" id="KW-1185">Reference proteome</keyword>
<name>A0A516Q3V2_9ACTN</name>
<gene>
    <name evidence="2" type="ORF">FOE78_21455</name>
</gene>
<dbReference type="Proteomes" id="UP000319263">
    <property type="component" value="Chromosome"/>
</dbReference>
<dbReference type="EMBL" id="CP041692">
    <property type="protein sequence ID" value="QDP98123.1"/>
    <property type="molecule type" value="Genomic_DNA"/>
</dbReference>
<protein>
    <submittedName>
        <fullName evidence="2">TIGR03086 family protein</fullName>
    </submittedName>
</protein>
<evidence type="ECO:0000313" key="2">
    <source>
        <dbReference type="EMBL" id="QDP98123.1"/>
    </source>
</evidence>
<dbReference type="KEGG" id="mik:FOE78_21455"/>
<dbReference type="InterPro" id="IPR024344">
    <property type="entry name" value="MDMPI_metal-binding"/>
</dbReference>
<dbReference type="GO" id="GO:0046872">
    <property type="term" value="F:metal ion binding"/>
    <property type="evidence" value="ECO:0007669"/>
    <property type="project" value="InterPro"/>
</dbReference>
<dbReference type="Pfam" id="PF11716">
    <property type="entry name" value="MDMPI_N"/>
    <property type="match status" value="1"/>
</dbReference>
<dbReference type="NCBIfam" id="TIGR03086">
    <property type="entry name" value="TIGR03086 family metal-binding protein"/>
    <property type="match status" value="1"/>
</dbReference>
<dbReference type="AlphaFoldDB" id="A0A516Q3V2"/>
<dbReference type="InterPro" id="IPR017517">
    <property type="entry name" value="Maleyloyr_isom"/>
</dbReference>
<dbReference type="InterPro" id="IPR034660">
    <property type="entry name" value="DinB/YfiT-like"/>
</dbReference>
<evidence type="ECO:0000259" key="1">
    <source>
        <dbReference type="Pfam" id="PF11716"/>
    </source>
</evidence>
<dbReference type="Gene3D" id="1.20.120.450">
    <property type="entry name" value="dinb family like domain"/>
    <property type="match status" value="1"/>
</dbReference>
<reference evidence="2 3" key="1">
    <citation type="submission" date="2019-07" db="EMBL/GenBank/DDBJ databases">
        <title>Microlunatus dokdonensis sp. nov. isolated from the rhizospheric soil of the wild plant Elymus tsukushiensis.</title>
        <authorList>
            <person name="Ghim S.-Y."/>
            <person name="Hwang Y.-J."/>
            <person name="Son J.-S."/>
            <person name="Shin J.-H."/>
        </authorList>
    </citation>
    <scope>NUCLEOTIDE SEQUENCE [LARGE SCALE GENOMIC DNA]</scope>
    <source>
        <strain evidence="2 3">KUDC0627</strain>
    </source>
</reference>
<accession>A0A516Q3V2</accession>
<proteinExistence type="predicted"/>
<dbReference type="RefSeq" id="WP_143988066.1">
    <property type="nucleotide sequence ID" value="NZ_CP041692.1"/>
</dbReference>
<dbReference type="SUPFAM" id="SSF109854">
    <property type="entry name" value="DinB/YfiT-like putative metalloenzymes"/>
    <property type="match status" value="1"/>
</dbReference>
<organism evidence="2 3">
    <name type="scientific">Microlunatus elymi</name>
    <dbReference type="NCBI Taxonomy" id="2596828"/>
    <lineage>
        <taxon>Bacteria</taxon>
        <taxon>Bacillati</taxon>
        <taxon>Actinomycetota</taxon>
        <taxon>Actinomycetes</taxon>
        <taxon>Propionibacteriales</taxon>
        <taxon>Propionibacteriaceae</taxon>
        <taxon>Microlunatus</taxon>
    </lineage>
</organism>